<accession>A0ABN8YQG2</accession>
<proteinExistence type="predicted"/>
<protein>
    <submittedName>
        <fullName evidence="1">Uncharacterized protein</fullName>
    </submittedName>
</protein>
<keyword evidence="2" id="KW-1185">Reference proteome</keyword>
<evidence type="ECO:0000313" key="2">
    <source>
        <dbReference type="Proteomes" id="UP001176941"/>
    </source>
</evidence>
<dbReference type="EMBL" id="OX459956">
    <property type="protein sequence ID" value="CAI9162136.1"/>
    <property type="molecule type" value="Genomic_DNA"/>
</dbReference>
<evidence type="ECO:0000313" key="1">
    <source>
        <dbReference type="EMBL" id="CAI9162136.1"/>
    </source>
</evidence>
<gene>
    <name evidence="1" type="ORF">MRATA1EN1_LOCUS11098</name>
</gene>
<dbReference type="Proteomes" id="UP001176941">
    <property type="component" value="Chromosome 20"/>
</dbReference>
<sequence length="110" mass="12000">MSAYLALPRSLRPPQTLCLHLLSFPTHPATRSPHPPLSLFGHCPPAPHLVLMASLWLSASDLSAHLSAFPPHYPSEPAQLLDLSSEDTLLHTPLVQCPVALDQSIQFRPS</sequence>
<name>A0ABN8YQG2_RANTA</name>
<reference evidence="1" key="1">
    <citation type="submission" date="2023-04" db="EMBL/GenBank/DDBJ databases">
        <authorList>
            <consortium name="ELIXIR-Norway"/>
        </authorList>
    </citation>
    <scope>NUCLEOTIDE SEQUENCE [LARGE SCALE GENOMIC DNA]</scope>
</reference>
<organism evidence="1 2">
    <name type="scientific">Rangifer tarandus platyrhynchus</name>
    <name type="common">Svalbard reindeer</name>
    <dbReference type="NCBI Taxonomy" id="3082113"/>
    <lineage>
        <taxon>Eukaryota</taxon>
        <taxon>Metazoa</taxon>
        <taxon>Chordata</taxon>
        <taxon>Craniata</taxon>
        <taxon>Vertebrata</taxon>
        <taxon>Euteleostomi</taxon>
        <taxon>Mammalia</taxon>
        <taxon>Eutheria</taxon>
        <taxon>Laurasiatheria</taxon>
        <taxon>Artiodactyla</taxon>
        <taxon>Ruminantia</taxon>
        <taxon>Pecora</taxon>
        <taxon>Cervidae</taxon>
        <taxon>Odocoileinae</taxon>
        <taxon>Rangifer</taxon>
    </lineage>
</organism>